<dbReference type="EMBL" id="CP003155">
    <property type="protein sequence ID" value="AEV30014.1"/>
    <property type="molecule type" value="Genomic_DNA"/>
</dbReference>
<evidence type="ECO:0000313" key="2">
    <source>
        <dbReference type="EMBL" id="AEV30014.1"/>
    </source>
</evidence>
<accession>G8QS16</accession>
<evidence type="ECO:0000313" key="3">
    <source>
        <dbReference type="Proteomes" id="UP000005632"/>
    </source>
</evidence>
<dbReference type="AlphaFoldDB" id="G8QS16"/>
<dbReference type="OrthoDB" id="2111300at2"/>
<protein>
    <submittedName>
        <fullName evidence="2">Uncharacterized protein</fullName>
    </submittedName>
</protein>
<feature type="chain" id="PRO_5003514183" evidence="1">
    <location>
        <begin position="19"/>
        <end position="439"/>
    </location>
</feature>
<reference evidence="2 3" key="1">
    <citation type="submission" date="2011-11" db="EMBL/GenBank/DDBJ databases">
        <title>Complete sequence of Spirochaeta sp. grapes.</title>
        <authorList>
            <consortium name="US DOE Joint Genome Institute"/>
            <person name="Lucas S."/>
            <person name="Han J."/>
            <person name="Lapidus A."/>
            <person name="Cheng J.-F."/>
            <person name="Goodwin L."/>
            <person name="Pitluck S."/>
            <person name="Peters L."/>
            <person name="Ovchinnikova G."/>
            <person name="Munk A.C."/>
            <person name="Detter J.C."/>
            <person name="Han C."/>
            <person name="Tapia R."/>
            <person name="Land M."/>
            <person name="Hauser L."/>
            <person name="Kyrpides N."/>
            <person name="Ivanova N."/>
            <person name="Pagani I."/>
            <person name="Ritalahtilisa K."/>
            <person name="Loeffler F."/>
            <person name="Woyke T."/>
        </authorList>
    </citation>
    <scope>NUCLEOTIDE SEQUENCE [LARGE SCALE GENOMIC DNA]</scope>
    <source>
        <strain evidence="3">ATCC BAA-1885 / DSM 22778 / Grapes</strain>
    </source>
</reference>
<keyword evidence="1" id="KW-0732">Signal</keyword>
<name>G8QS16_SPHPG</name>
<dbReference type="HOGENOM" id="CLU_623893_0_0_12"/>
<dbReference type="STRING" id="158190.SpiGrapes_2238"/>
<dbReference type="KEGG" id="sgp:SpiGrapes_2238"/>
<keyword evidence="3" id="KW-1185">Reference proteome</keyword>
<gene>
    <name evidence="2" type="ordered locus">SpiGrapes_2238</name>
</gene>
<dbReference type="Proteomes" id="UP000005632">
    <property type="component" value="Chromosome"/>
</dbReference>
<evidence type="ECO:0000256" key="1">
    <source>
        <dbReference type="SAM" id="SignalP"/>
    </source>
</evidence>
<dbReference type="RefSeq" id="WP_014270855.1">
    <property type="nucleotide sequence ID" value="NC_016633.1"/>
</dbReference>
<feature type="signal peptide" evidence="1">
    <location>
        <begin position="1"/>
        <end position="18"/>
    </location>
</feature>
<proteinExistence type="predicted"/>
<organism evidence="2 3">
    <name type="scientific">Sphaerochaeta pleomorpha (strain ATCC BAA-1885 / DSM 22778 / Grapes)</name>
    <dbReference type="NCBI Taxonomy" id="158190"/>
    <lineage>
        <taxon>Bacteria</taxon>
        <taxon>Pseudomonadati</taxon>
        <taxon>Spirochaetota</taxon>
        <taxon>Spirochaetia</taxon>
        <taxon>Spirochaetales</taxon>
        <taxon>Sphaerochaetaceae</taxon>
        <taxon>Sphaerochaeta</taxon>
    </lineage>
</organism>
<sequence>MKKIIVVCLLLFYSLASAAAFSGFDAIFSDATEETDSSAKDFSWKGKAEVSLEGFPKGGMLDPAESISFDLEWNTSRVQTSASLSFSNTLQWDELLTDLSLTTFVKNVRIEAGFLTKEWGSGDGVHVVDVPNALDYTNGITDDLLAMKVPEPMVIVSSSWGNTALELLYKPIFTPMKTSMEGRWSLLPATFFAPDGTKATITDSQTSKLSYSQFGSRLSTVWGPSDISFIYFNGYYSQPGYKNLVFDFSDPLHPYVTSVEVQYTKAQLFGTALTVVAGPYTLMFEGGYYLSEDKEGTDPTLYNSKWVYEAGIGMFLFGTSTYGSLMYNGHRTDHFDQVDVLAGDVDAYQAYGGKAYGNTLTAALEIPFARDTLSLRLAGTYQIETKGYAFLPSLQWEISDSLVFTAKGRLFGNVSGDEGNIFKTWDENDSVSIGISFLF</sequence>